<proteinExistence type="predicted"/>
<sequence>MDAWKGKGIDYQNGRSESGSFTRFLRKPCVANVKEMAIKTTIAIPVTPSTPLKRPLYVGLVFPISEAIKAKSSGDEFIMRGKSHARWVPA</sequence>
<reference evidence="1 2" key="1">
    <citation type="journal article" date="2018" name="Sci. Data">
        <title>The draft genome sequence of cork oak.</title>
        <authorList>
            <person name="Ramos A.M."/>
            <person name="Usie A."/>
            <person name="Barbosa P."/>
            <person name="Barros P.M."/>
            <person name="Capote T."/>
            <person name="Chaves I."/>
            <person name="Simoes F."/>
            <person name="Abreu I."/>
            <person name="Carrasquinho I."/>
            <person name="Faro C."/>
            <person name="Guimaraes J.B."/>
            <person name="Mendonca D."/>
            <person name="Nobrega F."/>
            <person name="Rodrigues L."/>
            <person name="Saibo N.J.M."/>
            <person name="Varela M.C."/>
            <person name="Egas C."/>
            <person name="Matos J."/>
            <person name="Miguel C.M."/>
            <person name="Oliveira M.M."/>
            <person name="Ricardo C.P."/>
            <person name="Goncalves S."/>
        </authorList>
    </citation>
    <scope>NUCLEOTIDE SEQUENCE [LARGE SCALE GENOMIC DNA]</scope>
    <source>
        <strain evidence="2">cv. HL8</strain>
    </source>
</reference>
<keyword evidence="2" id="KW-1185">Reference proteome</keyword>
<dbReference type="EMBL" id="PKMF04000127">
    <property type="protein sequence ID" value="KAK7848478.1"/>
    <property type="molecule type" value="Genomic_DNA"/>
</dbReference>
<dbReference type="Proteomes" id="UP000237347">
    <property type="component" value="Unassembled WGS sequence"/>
</dbReference>
<protein>
    <submittedName>
        <fullName evidence="1">Uncharacterized protein</fullName>
    </submittedName>
</protein>
<evidence type="ECO:0000313" key="2">
    <source>
        <dbReference type="Proteomes" id="UP000237347"/>
    </source>
</evidence>
<name>A0AAW0L9V9_QUESU</name>
<dbReference type="AlphaFoldDB" id="A0AAW0L9V9"/>
<comment type="caution">
    <text evidence="1">The sequence shown here is derived from an EMBL/GenBank/DDBJ whole genome shotgun (WGS) entry which is preliminary data.</text>
</comment>
<evidence type="ECO:0000313" key="1">
    <source>
        <dbReference type="EMBL" id="KAK7848478.1"/>
    </source>
</evidence>
<accession>A0AAW0L9V9</accession>
<organism evidence="1 2">
    <name type="scientific">Quercus suber</name>
    <name type="common">Cork oak</name>
    <dbReference type="NCBI Taxonomy" id="58331"/>
    <lineage>
        <taxon>Eukaryota</taxon>
        <taxon>Viridiplantae</taxon>
        <taxon>Streptophyta</taxon>
        <taxon>Embryophyta</taxon>
        <taxon>Tracheophyta</taxon>
        <taxon>Spermatophyta</taxon>
        <taxon>Magnoliopsida</taxon>
        <taxon>eudicotyledons</taxon>
        <taxon>Gunneridae</taxon>
        <taxon>Pentapetalae</taxon>
        <taxon>rosids</taxon>
        <taxon>fabids</taxon>
        <taxon>Fagales</taxon>
        <taxon>Fagaceae</taxon>
        <taxon>Quercus</taxon>
    </lineage>
</organism>
<gene>
    <name evidence="1" type="ORF">CFP56_004977</name>
</gene>